<dbReference type="AlphaFoldDB" id="A0A919SKK7"/>
<evidence type="ECO:0000313" key="1">
    <source>
        <dbReference type="EMBL" id="GIM73730.1"/>
    </source>
</evidence>
<proteinExistence type="predicted"/>
<comment type="caution">
    <text evidence="1">The sequence shown here is derived from an EMBL/GenBank/DDBJ whole genome shotgun (WGS) entry which is preliminary data.</text>
</comment>
<name>A0A919SKK7_9ACTN</name>
<evidence type="ECO:0008006" key="3">
    <source>
        <dbReference type="Google" id="ProtNLM"/>
    </source>
</evidence>
<evidence type="ECO:0000313" key="2">
    <source>
        <dbReference type="Proteomes" id="UP000681340"/>
    </source>
</evidence>
<accession>A0A919SKK7</accession>
<dbReference type="EMBL" id="BOQL01000046">
    <property type="protein sequence ID" value="GIM73730.1"/>
    <property type="molecule type" value="Genomic_DNA"/>
</dbReference>
<dbReference type="Proteomes" id="UP000681340">
    <property type="component" value="Unassembled WGS sequence"/>
</dbReference>
<dbReference type="RefSeq" id="WP_212991666.1">
    <property type="nucleotide sequence ID" value="NZ_BAABEA010000037.1"/>
</dbReference>
<sequence>MPGKPVRPPRPSWSGDGRIAGPADVRRLLRDVNAAGLSRDTTALATHLVQPAEDIGLAEADLARVLPAPPALAGLFPWPGGIRRGATVAAVGSTSLVIALLAEAMSTGSWAAVVGMPTFGALAAAEAGVPLEHLALIPEPGPDWPAVVSAAIDGVDIVVVTTPPTAADNVTRALINRARQKGTVLIPTSAWAGNDLAITLTSRTWSGLRQGHGRLRNQQTTLRAAGRGRAARPRTVTVAMPPHQAEWA</sequence>
<keyword evidence="2" id="KW-1185">Reference proteome</keyword>
<reference evidence="1" key="1">
    <citation type="submission" date="2021-03" db="EMBL/GenBank/DDBJ databases">
        <title>Whole genome shotgun sequence of Actinoplanes auranticolor NBRC 12245.</title>
        <authorList>
            <person name="Komaki H."/>
            <person name="Tamura T."/>
        </authorList>
    </citation>
    <scope>NUCLEOTIDE SEQUENCE</scope>
    <source>
        <strain evidence="1">NBRC 12245</strain>
    </source>
</reference>
<gene>
    <name evidence="1" type="ORF">Aau02nite_57390</name>
</gene>
<protein>
    <recommendedName>
        <fullName evidence="3">Protein ImuA</fullName>
    </recommendedName>
</protein>
<organism evidence="1 2">
    <name type="scientific">Actinoplanes auranticolor</name>
    <dbReference type="NCBI Taxonomy" id="47988"/>
    <lineage>
        <taxon>Bacteria</taxon>
        <taxon>Bacillati</taxon>
        <taxon>Actinomycetota</taxon>
        <taxon>Actinomycetes</taxon>
        <taxon>Micromonosporales</taxon>
        <taxon>Micromonosporaceae</taxon>
        <taxon>Actinoplanes</taxon>
    </lineage>
</organism>